<dbReference type="InterPro" id="IPR055199">
    <property type="entry name" value="Hda_lid"/>
</dbReference>
<dbReference type="PANTHER" id="PTHR30050:SF5">
    <property type="entry name" value="DNAA REGULATORY INACTIVATOR HDA"/>
    <property type="match status" value="1"/>
</dbReference>
<dbReference type="InterPro" id="IPR027417">
    <property type="entry name" value="P-loop_NTPase"/>
</dbReference>
<reference evidence="2 3" key="1">
    <citation type="journal article" date="2017" name="Int. J. Syst. Evol. Microbiol.">
        <title>Oleiagrimonas citrea sp. nov., a marine bacterium isolated from tidal flat sediment and emended description of the genus Oleiagrimonas Fang et al. 2015 and Oleiagrimonas soli.</title>
        <authorList>
            <person name="Yang S.H."/>
            <person name="Seo H.S."/>
            <person name="Seong C.N."/>
            <person name="Kwon K.K."/>
        </authorList>
    </citation>
    <scope>NUCLEOTIDE SEQUENCE [LARGE SCALE GENOMIC DNA]</scope>
    <source>
        <strain evidence="2 3">MEBiC09124</strain>
    </source>
</reference>
<protein>
    <submittedName>
        <fullName evidence="2">DnaA regulatory inactivator Hda</fullName>
    </submittedName>
</protein>
<accession>A0A846ZP75</accession>
<dbReference type="Pfam" id="PF00308">
    <property type="entry name" value="Bac_DnaA"/>
    <property type="match status" value="1"/>
</dbReference>
<evidence type="ECO:0000313" key="2">
    <source>
        <dbReference type="EMBL" id="NKZ39692.1"/>
    </source>
</evidence>
<dbReference type="InterPro" id="IPR017788">
    <property type="entry name" value="Hda"/>
</dbReference>
<dbReference type="GO" id="GO:0006270">
    <property type="term" value="P:DNA replication initiation"/>
    <property type="evidence" value="ECO:0007669"/>
    <property type="project" value="TreeGrafter"/>
</dbReference>
<dbReference type="Gene3D" id="3.40.50.300">
    <property type="entry name" value="P-loop containing nucleotide triphosphate hydrolases"/>
    <property type="match status" value="1"/>
</dbReference>
<dbReference type="Proteomes" id="UP000541636">
    <property type="component" value="Unassembled WGS sequence"/>
</dbReference>
<dbReference type="GO" id="GO:0032297">
    <property type="term" value="P:negative regulation of DNA-templated DNA replication initiation"/>
    <property type="evidence" value="ECO:0007669"/>
    <property type="project" value="InterPro"/>
</dbReference>
<evidence type="ECO:0000259" key="1">
    <source>
        <dbReference type="SMART" id="SM00382"/>
    </source>
</evidence>
<dbReference type="SMART" id="SM00382">
    <property type="entry name" value="AAA"/>
    <property type="match status" value="1"/>
</dbReference>
<gene>
    <name evidence="2" type="primary">hda</name>
    <name evidence="2" type="ORF">HF690_12095</name>
</gene>
<dbReference type="AlphaFoldDB" id="A0A846ZP75"/>
<dbReference type="InterPro" id="IPR013317">
    <property type="entry name" value="DnaA_dom"/>
</dbReference>
<sequence length="265" mass="29306">MATDTNRRRRWTKGAYRRHRPSLTHPIRTIDVNQLPLALRWPRRQRFEHFHAGENAAAVAAVQRAVEGGEAPWIYLAGPAGSGKTHLLAAACQAASEAGKRVQYLPLRALRGPAERAIRGSGGCDLLALDDVDALAGQREAEHALFDLYNRCRAEGATLLFAGNEPPSQLPLTLPDLRSRLGMCTLAMLRPLSEAERRDVLRTRAQARGIELDDAVLDWLFVHHARDLGALGELLEDIDRASLAAKRRVTVPFVRQLLKNRDSAA</sequence>
<keyword evidence="3" id="KW-1185">Reference proteome</keyword>
<feature type="domain" description="AAA+ ATPase" evidence="1">
    <location>
        <begin position="70"/>
        <end position="192"/>
    </location>
</feature>
<proteinExistence type="predicted"/>
<organism evidence="2 3">
    <name type="scientific">Oleiagrimonas citrea</name>
    <dbReference type="NCBI Taxonomy" id="1665687"/>
    <lineage>
        <taxon>Bacteria</taxon>
        <taxon>Pseudomonadati</taxon>
        <taxon>Pseudomonadota</taxon>
        <taxon>Gammaproteobacteria</taxon>
        <taxon>Lysobacterales</taxon>
        <taxon>Rhodanobacteraceae</taxon>
        <taxon>Oleiagrimonas</taxon>
    </lineage>
</organism>
<dbReference type="Pfam" id="PF22688">
    <property type="entry name" value="Hda_lid"/>
    <property type="match status" value="1"/>
</dbReference>
<evidence type="ECO:0000313" key="3">
    <source>
        <dbReference type="Proteomes" id="UP000541636"/>
    </source>
</evidence>
<dbReference type="SUPFAM" id="SSF52540">
    <property type="entry name" value="P-loop containing nucleoside triphosphate hydrolases"/>
    <property type="match status" value="1"/>
</dbReference>
<comment type="caution">
    <text evidence="2">The sequence shown here is derived from an EMBL/GenBank/DDBJ whole genome shotgun (WGS) entry which is preliminary data.</text>
</comment>
<dbReference type="InterPro" id="IPR003593">
    <property type="entry name" value="AAA+_ATPase"/>
</dbReference>
<dbReference type="EMBL" id="JAAZQD010000004">
    <property type="protein sequence ID" value="NKZ39692.1"/>
    <property type="molecule type" value="Genomic_DNA"/>
</dbReference>
<name>A0A846ZP75_9GAMM</name>
<dbReference type="PANTHER" id="PTHR30050">
    <property type="entry name" value="CHROMOSOMAL REPLICATION INITIATOR PROTEIN DNAA"/>
    <property type="match status" value="1"/>
</dbReference>
<dbReference type="NCBIfam" id="TIGR03420">
    <property type="entry name" value="DnaA_homol_Hda"/>
    <property type="match status" value="1"/>
</dbReference>
<dbReference type="Gene3D" id="1.10.8.60">
    <property type="match status" value="1"/>
</dbReference>